<sequence length="174" mass="19772">MFDPSIFDNLKVAVENQVYDLDNLDGAVRVTGRDDRMEMSVMSREFAIRFVRSGNEAVTAEIGLAASLADLAAELLERKEAQPGCTVRVRFYMEVGPQGEECAAIQRLLEQLWPEQSVSQTLSWRYGDETKRLSNTAEIRFDRRIDEEQMEDLPGLLEHVVRSLDELAAQMKSE</sequence>
<organism evidence="1 2">
    <name type="scientific">Paenibacillus rhizosphaerae</name>
    <dbReference type="NCBI Taxonomy" id="297318"/>
    <lineage>
        <taxon>Bacteria</taxon>
        <taxon>Bacillati</taxon>
        <taxon>Bacillota</taxon>
        <taxon>Bacilli</taxon>
        <taxon>Bacillales</taxon>
        <taxon>Paenibacillaceae</taxon>
        <taxon>Paenibacillus</taxon>
    </lineage>
</organism>
<dbReference type="Proteomes" id="UP000517523">
    <property type="component" value="Unassembled WGS sequence"/>
</dbReference>
<protein>
    <recommendedName>
        <fullName evidence="3">Group-specific protein</fullName>
    </recommendedName>
</protein>
<evidence type="ECO:0000313" key="2">
    <source>
        <dbReference type="Proteomes" id="UP000517523"/>
    </source>
</evidence>
<name>A0A839TWE4_9BACL</name>
<evidence type="ECO:0008006" key="3">
    <source>
        <dbReference type="Google" id="ProtNLM"/>
    </source>
</evidence>
<gene>
    <name evidence="1" type="ORF">FHS19_006227</name>
</gene>
<accession>A0A839TWE4</accession>
<proteinExistence type="predicted"/>
<comment type="caution">
    <text evidence="1">The sequence shown here is derived from an EMBL/GenBank/DDBJ whole genome shotgun (WGS) entry which is preliminary data.</text>
</comment>
<dbReference type="AlphaFoldDB" id="A0A839TWE4"/>
<dbReference type="RefSeq" id="WP_183586514.1">
    <property type="nucleotide sequence ID" value="NZ_JACHXJ010000007.1"/>
</dbReference>
<evidence type="ECO:0000313" key="1">
    <source>
        <dbReference type="EMBL" id="MBB3131504.1"/>
    </source>
</evidence>
<dbReference type="EMBL" id="JACHXJ010000007">
    <property type="protein sequence ID" value="MBB3131504.1"/>
    <property type="molecule type" value="Genomic_DNA"/>
</dbReference>
<reference evidence="1 2" key="1">
    <citation type="submission" date="2020-08" db="EMBL/GenBank/DDBJ databases">
        <title>Genomic Encyclopedia of Type Strains, Phase III (KMG-III): the genomes of soil and plant-associated and newly described type strains.</title>
        <authorList>
            <person name="Whitman W."/>
        </authorList>
    </citation>
    <scope>NUCLEOTIDE SEQUENCE [LARGE SCALE GENOMIC DNA]</scope>
    <source>
        <strain evidence="1 2">CECT 5831</strain>
    </source>
</reference>